<evidence type="ECO:0000256" key="3">
    <source>
        <dbReference type="ARBA" id="ARBA00006171"/>
    </source>
</evidence>
<comment type="caution">
    <text evidence="5">The sequence shown here is derived from an EMBL/GenBank/DDBJ whole genome shotgun (WGS) entry which is preliminary data.</text>
</comment>
<dbReference type="SFLD" id="SFLDG01129">
    <property type="entry name" value="C1.5:_HAD__Beta-PGM__Phosphata"/>
    <property type="match status" value="1"/>
</dbReference>
<dbReference type="InterPro" id="IPR036412">
    <property type="entry name" value="HAD-like_sf"/>
</dbReference>
<evidence type="ECO:0000313" key="6">
    <source>
        <dbReference type="Proteomes" id="UP001265700"/>
    </source>
</evidence>
<dbReference type="Gene3D" id="1.10.150.240">
    <property type="entry name" value="Putative phosphatase, domain 2"/>
    <property type="match status" value="1"/>
</dbReference>
<dbReference type="InterPro" id="IPR023214">
    <property type="entry name" value="HAD_sf"/>
</dbReference>
<evidence type="ECO:0000313" key="5">
    <source>
        <dbReference type="EMBL" id="MDR7152880.1"/>
    </source>
</evidence>
<dbReference type="PANTHER" id="PTHR43434">
    <property type="entry name" value="PHOSPHOGLYCOLATE PHOSPHATASE"/>
    <property type="match status" value="1"/>
</dbReference>
<protein>
    <recommendedName>
        <fullName evidence="4">phosphoglycolate phosphatase</fullName>
        <ecNumber evidence="4">3.1.3.18</ecNumber>
    </recommendedName>
</protein>
<organism evidence="5 6">
    <name type="scientific">Hydrogenophaga palleronii</name>
    <dbReference type="NCBI Taxonomy" id="65655"/>
    <lineage>
        <taxon>Bacteria</taxon>
        <taxon>Pseudomonadati</taxon>
        <taxon>Pseudomonadota</taxon>
        <taxon>Betaproteobacteria</taxon>
        <taxon>Burkholderiales</taxon>
        <taxon>Comamonadaceae</taxon>
        <taxon>Hydrogenophaga</taxon>
    </lineage>
</organism>
<reference evidence="5 6" key="1">
    <citation type="submission" date="2023-07" db="EMBL/GenBank/DDBJ databases">
        <title>Sorghum-associated microbial communities from plants grown in Nebraska, USA.</title>
        <authorList>
            <person name="Schachtman D."/>
        </authorList>
    </citation>
    <scope>NUCLEOTIDE SEQUENCE [LARGE SCALE GENOMIC DNA]</scope>
    <source>
        <strain evidence="5 6">4249</strain>
    </source>
</reference>
<evidence type="ECO:0000256" key="4">
    <source>
        <dbReference type="ARBA" id="ARBA00013078"/>
    </source>
</evidence>
<dbReference type="InterPro" id="IPR041492">
    <property type="entry name" value="HAD_2"/>
</dbReference>
<dbReference type="PRINTS" id="PR00413">
    <property type="entry name" value="HADHALOGNASE"/>
</dbReference>
<dbReference type="Proteomes" id="UP001265700">
    <property type="component" value="Unassembled WGS sequence"/>
</dbReference>
<dbReference type="EC" id="3.1.3.18" evidence="4"/>
<dbReference type="EMBL" id="JAVDWU010000015">
    <property type="protein sequence ID" value="MDR7152880.1"/>
    <property type="molecule type" value="Genomic_DNA"/>
</dbReference>
<dbReference type="InterPro" id="IPR050155">
    <property type="entry name" value="HAD-like_hydrolase_sf"/>
</dbReference>
<proteinExistence type="inferred from homology"/>
<accession>A0ABU1WU83</accession>
<dbReference type="SUPFAM" id="SSF56784">
    <property type="entry name" value="HAD-like"/>
    <property type="match status" value="1"/>
</dbReference>
<evidence type="ECO:0000256" key="1">
    <source>
        <dbReference type="ARBA" id="ARBA00000830"/>
    </source>
</evidence>
<dbReference type="SFLD" id="SFLDS00003">
    <property type="entry name" value="Haloacid_Dehalogenase"/>
    <property type="match status" value="1"/>
</dbReference>
<dbReference type="InterPro" id="IPR023198">
    <property type="entry name" value="PGP-like_dom2"/>
</dbReference>
<dbReference type="RefSeq" id="WP_310322032.1">
    <property type="nucleotide sequence ID" value="NZ_JAVDWU010000015.1"/>
</dbReference>
<keyword evidence="6" id="KW-1185">Reference proteome</keyword>
<comment type="pathway">
    <text evidence="2">Organic acid metabolism; glycolate biosynthesis; glycolate from 2-phosphoglycolate: step 1/1.</text>
</comment>
<dbReference type="GO" id="GO:0008967">
    <property type="term" value="F:phosphoglycolate phosphatase activity"/>
    <property type="evidence" value="ECO:0007669"/>
    <property type="project" value="UniProtKB-EC"/>
</dbReference>
<dbReference type="Gene3D" id="3.40.50.1000">
    <property type="entry name" value="HAD superfamily/HAD-like"/>
    <property type="match status" value="1"/>
</dbReference>
<comment type="catalytic activity">
    <reaction evidence="1">
        <text>2-phosphoglycolate + H2O = glycolate + phosphate</text>
        <dbReference type="Rhea" id="RHEA:14369"/>
        <dbReference type="ChEBI" id="CHEBI:15377"/>
        <dbReference type="ChEBI" id="CHEBI:29805"/>
        <dbReference type="ChEBI" id="CHEBI:43474"/>
        <dbReference type="ChEBI" id="CHEBI:58033"/>
        <dbReference type="EC" id="3.1.3.18"/>
    </reaction>
</comment>
<evidence type="ECO:0000256" key="2">
    <source>
        <dbReference type="ARBA" id="ARBA00004818"/>
    </source>
</evidence>
<sequence length="238" mass="25539">MLTTSVSTLITRASVIVFDLDGTLVDTLEDLAEALDSALLENGLSKAPRSVLLSQLHLGLEASARTVLQWNGVDASQHSKVVDDYMKHYVDRAHRCSHLYAGVEAFLSASQQRGQALAVCTNKSHEDAAVLLSLLGITDRFNLIVGIDTCGTGKPDPQPLLWTLECLGCLRDQALFIGDSLVDAECAARAGVEFLLHGGGYGAGEVVQHLPGVYRFHGYEELDVEKGLSSQSGAPEYV</sequence>
<dbReference type="PANTHER" id="PTHR43434:SF1">
    <property type="entry name" value="PHOSPHOGLYCOLATE PHOSPHATASE"/>
    <property type="match status" value="1"/>
</dbReference>
<gene>
    <name evidence="5" type="ORF">J2W49_004858</name>
</gene>
<dbReference type="Pfam" id="PF13419">
    <property type="entry name" value="HAD_2"/>
    <property type="match status" value="1"/>
</dbReference>
<name>A0ABU1WU83_9BURK</name>
<keyword evidence="5" id="KW-0378">Hydrolase</keyword>
<dbReference type="NCBIfam" id="TIGR01549">
    <property type="entry name" value="HAD-SF-IA-v1"/>
    <property type="match status" value="1"/>
</dbReference>
<comment type="similarity">
    <text evidence="3">Belongs to the HAD-like hydrolase superfamily. CbbY/CbbZ/Gph/YieH family.</text>
</comment>
<dbReference type="InterPro" id="IPR006439">
    <property type="entry name" value="HAD-SF_hydro_IA"/>
</dbReference>